<feature type="domain" description="Bacterial surface antigen (D15)" evidence="3">
    <location>
        <begin position="4"/>
        <end position="115"/>
    </location>
</feature>
<evidence type="ECO:0000256" key="1">
    <source>
        <dbReference type="ARBA" id="ARBA00004370"/>
    </source>
</evidence>
<proteinExistence type="predicted"/>
<dbReference type="AlphaFoldDB" id="A0A150PTB9"/>
<dbReference type="Proteomes" id="UP000075420">
    <property type="component" value="Unassembled WGS sequence"/>
</dbReference>
<name>A0A150PTB9_SORCE</name>
<dbReference type="Gene3D" id="2.40.160.50">
    <property type="entry name" value="membrane protein fhac: a member of the omp85/tpsb transporter family"/>
    <property type="match status" value="1"/>
</dbReference>
<accession>A0A150PTB9</accession>
<dbReference type="InterPro" id="IPR000184">
    <property type="entry name" value="Bac_surfAg_D15"/>
</dbReference>
<evidence type="ECO:0000256" key="2">
    <source>
        <dbReference type="ARBA" id="ARBA00023136"/>
    </source>
</evidence>
<organism evidence="4 5">
    <name type="scientific">Sorangium cellulosum</name>
    <name type="common">Polyangium cellulosum</name>
    <dbReference type="NCBI Taxonomy" id="56"/>
    <lineage>
        <taxon>Bacteria</taxon>
        <taxon>Pseudomonadati</taxon>
        <taxon>Myxococcota</taxon>
        <taxon>Polyangia</taxon>
        <taxon>Polyangiales</taxon>
        <taxon>Polyangiaceae</taxon>
        <taxon>Sorangium</taxon>
    </lineage>
</organism>
<dbReference type="Pfam" id="PF01103">
    <property type="entry name" value="Omp85"/>
    <property type="match status" value="1"/>
</dbReference>
<dbReference type="GO" id="GO:0019867">
    <property type="term" value="C:outer membrane"/>
    <property type="evidence" value="ECO:0007669"/>
    <property type="project" value="InterPro"/>
</dbReference>
<evidence type="ECO:0000313" key="4">
    <source>
        <dbReference type="EMBL" id="KYF59007.1"/>
    </source>
</evidence>
<dbReference type="EMBL" id="JELY01000550">
    <property type="protein sequence ID" value="KYF59007.1"/>
    <property type="molecule type" value="Genomic_DNA"/>
</dbReference>
<sequence length="151" mass="16223">MRYGGSLGGFVDLTGHDRIVSLSVSAAFADPLGVAEVPFTELAVLGGEAPMRGFREGRLRGRSAAAATLEYRYPIWAFVDGTLQVAAGNVFGEHLRDFELDLLRMSFVLGLRTNSSRDHSIDLLIGTATETFEQGAGLQDVRLMAGATRGF</sequence>
<comment type="subcellular location">
    <subcellularLocation>
        <location evidence="1">Membrane</location>
    </subcellularLocation>
</comment>
<gene>
    <name evidence="4" type="ORF">BE08_13100</name>
</gene>
<comment type="caution">
    <text evidence="4">The sequence shown here is derived from an EMBL/GenBank/DDBJ whole genome shotgun (WGS) entry which is preliminary data.</text>
</comment>
<protein>
    <recommendedName>
        <fullName evidence="3">Bacterial surface antigen (D15) domain-containing protein</fullName>
    </recommendedName>
</protein>
<keyword evidence="2" id="KW-0472">Membrane</keyword>
<evidence type="ECO:0000313" key="5">
    <source>
        <dbReference type="Proteomes" id="UP000075420"/>
    </source>
</evidence>
<evidence type="ECO:0000259" key="3">
    <source>
        <dbReference type="Pfam" id="PF01103"/>
    </source>
</evidence>
<reference evidence="4 5" key="1">
    <citation type="submission" date="2014-02" db="EMBL/GenBank/DDBJ databases">
        <title>The small core and large imbalanced accessory genome model reveals a collaborative survival strategy of Sorangium cellulosum strains in nature.</title>
        <authorList>
            <person name="Han K."/>
            <person name="Peng R."/>
            <person name="Blom J."/>
            <person name="Li Y.-Z."/>
        </authorList>
    </citation>
    <scope>NUCLEOTIDE SEQUENCE [LARGE SCALE GENOMIC DNA]</scope>
    <source>
        <strain evidence="4 5">So0157-25</strain>
    </source>
</reference>